<evidence type="ECO:0000256" key="11">
    <source>
        <dbReference type="ARBA" id="ARBA00023326"/>
    </source>
</evidence>
<evidence type="ECO:0000256" key="5">
    <source>
        <dbReference type="ARBA" id="ARBA00022525"/>
    </source>
</evidence>
<comment type="catalytic activity">
    <reaction evidence="1">
        <text>Random endo-hydrolysis of N-acetyl-beta-D-glucosaminide (1-&gt;4)-beta-linkages in chitin and chitodextrins.</text>
        <dbReference type="EC" id="3.2.1.14"/>
    </reaction>
</comment>
<dbReference type="PROSITE" id="PS01095">
    <property type="entry name" value="GH18_1"/>
    <property type="match status" value="1"/>
</dbReference>
<keyword evidence="7 13" id="KW-0378">Hydrolase</keyword>
<evidence type="ECO:0000256" key="10">
    <source>
        <dbReference type="ARBA" id="ARBA00023295"/>
    </source>
</evidence>
<dbReference type="InterPro" id="IPR050314">
    <property type="entry name" value="Glycosyl_Hydrlase_18"/>
</dbReference>
<dbReference type="CDD" id="cd00035">
    <property type="entry name" value="ChtBD1"/>
    <property type="match status" value="1"/>
</dbReference>
<dbReference type="SUPFAM" id="SSF51445">
    <property type="entry name" value="(Trans)glycosidases"/>
    <property type="match status" value="1"/>
</dbReference>
<reference evidence="18" key="2">
    <citation type="submission" date="2023-06" db="EMBL/GenBank/DDBJ databases">
        <authorList>
            <consortium name="Lawrence Berkeley National Laboratory"/>
            <person name="Haridas S."/>
            <person name="Hensen N."/>
            <person name="Bonometti L."/>
            <person name="Westerberg I."/>
            <person name="Brannstrom I.O."/>
            <person name="Guillou S."/>
            <person name="Cros-Aarteil S."/>
            <person name="Calhoun S."/>
            <person name="Kuo A."/>
            <person name="Mondo S."/>
            <person name="Pangilinan J."/>
            <person name="Riley R."/>
            <person name="Labutti K."/>
            <person name="Andreopoulos B."/>
            <person name="Lipzen A."/>
            <person name="Chen C."/>
            <person name="Yanf M."/>
            <person name="Daum C."/>
            <person name="Ng V."/>
            <person name="Clum A."/>
            <person name="Steindorff A."/>
            <person name="Ohm R."/>
            <person name="Martin F."/>
            <person name="Silar P."/>
            <person name="Natvig D."/>
            <person name="Lalanne C."/>
            <person name="Gautier V."/>
            <person name="Ament-Velasquez S.L."/>
            <person name="Kruys A."/>
            <person name="Hutchinson M.I."/>
            <person name="Powell A.J."/>
            <person name="Barry K."/>
            <person name="Miller A.N."/>
            <person name="Grigoriev I.V."/>
            <person name="Debuchy R."/>
            <person name="Gladieux P."/>
            <person name="Thoren M.H."/>
            <person name="Johannesson H."/>
        </authorList>
    </citation>
    <scope>NUCLEOTIDE SEQUENCE</scope>
    <source>
        <strain evidence="18">CBS 118394</strain>
    </source>
</reference>
<proteinExistence type="inferred from homology"/>
<dbReference type="EC" id="3.2.1.14" evidence="4"/>
<dbReference type="AlphaFoldDB" id="A0AAE0M8I0"/>
<dbReference type="InterPro" id="IPR018392">
    <property type="entry name" value="LysM"/>
</dbReference>
<dbReference type="Proteomes" id="UP001283341">
    <property type="component" value="Unassembled WGS sequence"/>
</dbReference>
<keyword evidence="11" id="KW-0624">Polysaccharide degradation</keyword>
<feature type="domain" description="LysM" evidence="16">
    <location>
        <begin position="705"/>
        <end position="752"/>
    </location>
</feature>
<protein>
    <recommendedName>
        <fullName evidence="4">chitinase</fullName>
        <ecNumber evidence="4">3.2.1.14</ecNumber>
    </recommendedName>
</protein>
<dbReference type="PROSITE" id="PS00026">
    <property type="entry name" value="CHIT_BIND_I_1"/>
    <property type="match status" value="1"/>
</dbReference>
<dbReference type="Gene3D" id="3.30.60.10">
    <property type="entry name" value="Endochitinase-like"/>
    <property type="match status" value="1"/>
</dbReference>
<evidence type="ECO:0000313" key="18">
    <source>
        <dbReference type="EMBL" id="KAK3321874.1"/>
    </source>
</evidence>
<comment type="caution">
    <text evidence="18">The sequence shown here is derived from an EMBL/GenBank/DDBJ whole genome shotgun (WGS) entry which is preliminary data.</text>
</comment>
<evidence type="ECO:0000256" key="9">
    <source>
        <dbReference type="ARBA" id="ARBA00023277"/>
    </source>
</evidence>
<keyword evidence="14" id="KW-0732">Signal</keyword>
<evidence type="ECO:0000256" key="13">
    <source>
        <dbReference type="RuleBase" id="RU000489"/>
    </source>
</evidence>
<feature type="chain" id="PRO_5042056869" description="chitinase" evidence="14">
    <location>
        <begin position="23"/>
        <end position="1160"/>
    </location>
</feature>
<keyword evidence="10 13" id="KW-0326">Glycosidase</keyword>
<keyword evidence="5" id="KW-0964">Secreted</keyword>
<keyword evidence="6 12" id="KW-0147">Chitin-binding</keyword>
<gene>
    <name evidence="18" type="ORF">B0H66DRAFT_638391</name>
</gene>
<dbReference type="PROSITE" id="PS51910">
    <property type="entry name" value="GH18_2"/>
    <property type="match status" value="1"/>
</dbReference>
<dbReference type="GO" id="GO:0008061">
    <property type="term" value="F:chitin binding"/>
    <property type="evidence" value="ECO:0007669"/>
    <property type="project" value="UniProtKB-UniRule"/>
</dbReference>
<feature type="domain" description="Chitin-binding type-1" evidence="15">
    <location>
        <begin position="68"/>
        <end position="124"/>
    </location>
</feature>
<dbReference type="Pfam" id="PF00704">
    <property type="entry name" value="Glyco_hydro_18"/>
    <property type="match status" value="1"/>
</dbReference>
<dbReference type="SMART" id="SM00270">
    <property type="entry name" value="ChtBD1"/>
    <property type="match status" value="2"/>
</dbReference>
<evidence type="ECO:0000259" key="16">
    <source>
        <dbReference type="PROSITE" id="PS51782"/>
    </source>
</evidence>
<dbReference type="InterPro" id="IPR018371">
    <property type="entry name" value="Chitin-binding_1_CS"/>
</dbReference>
<dbReference type="InterPro" id="IPR017853">
    <property type="entry name" value="GH"/>
</dbReference>
<evidence type="ECO:0000259" key="17">
    <source>
        <dbReference type="PROSITE" id="PS51910"/>
    </source>
</evidence>
<evidence type="ECO:0000256" key="12">
    <source>
        <dbReference type="PROSITE-ProRule" id="PRU00261"/>
    </source>
</evidence>
<evidence type="ECO:0000313" key="19">
    <source>
        <dbReference type="Proteomes" id="UP001283341"/>
    </source>
</evidence>
<evidence type="ECO:0000256" key="2">
    <source>
        <dbReference type="ARBA" id="ARBA00004613"/>
    </source>
</evidence>
<dbReference type="GO" id="GO:0005576">
    <property type="term" value="C:extracellular region"/>
    <property type="evidence" value="ECO:0007669"/>
    <property type="project" value="UniProtKB-SubCell"/>
</dbReference>
<dbReference type="InterPro" id="IPR001223">
    <property type="entry name" value="Glyco_hydro18_cat"/>
</dbReference>
<keyword evidence="19" id="KW-1185">Reference proteome</keyword>
<dbReference type="SUPFAM" id="SSF57016">
    <property type="entry name" value="Plant lectins/antimicrobial peptides"/>
    <property type="match status" value="1"/>
</dbReference>
<dbReference type="GO" id="GO:0008843">
    <property type="term" value="F:endochitinase activity"/>
    <property type="evidence" value="ECO:0007669"/>
    <property type="project" value="UniProtKB-EC"/>
</dbReference>
<dbReference type="InterPro" id="IPR036861">
    <property type="entry name" value="Endochitinase-like_sf"/>
</dbReference>
<evidence type="ECO:0000256" key="14">
    <source>
        <dbReference type="SAM" id="SignalP"/>
    </source>
</evidence>
<dbReference type="CDD" id="cd00118">
    <property type="entry name" value="LysM"/>
    <property type="match status" value="1"/>
</dbReference>
<reference evidence="18" key="1">
    <citation type="journal article" date="2023" name="Mol. Phylogenet. Evol.">
        <title>Genome-scale phylogeny and comparative genomics of the fungal order Sordariales.</title>
        <authorList>
            <person name="Hensen N."/>
            <person name="Bonometti L."/>
            <person name="Westerberg I."/>
            <person name="Brannstrom I.O."/>
            <person name="Guillou S."/>
            <person name="Cros-Aarteil S."/>
            <person name="Calhoun S."/>
            <person name="Haridas S."/>
            <person name="Kuo A."/>
            <person name="Mondo S."/>
            <person name="Pangilinan J."/>
            <person name="Riley R."/>
            <person name="LaButti K."/>
            <person name="Andreopoulos B."/>
            <person name="Lipzen A."/>
            <person name="Chen C."/>
            <person name="Yan M."/>
            <person name="Daum C."/>
            <person name="Ng V."/>
            <person name="Clum A."/>
            <person name="Steindorff A."/>
            <person name="Ohm R.A."/>
            <person name="Martin F."/>
            <person name="Silar P."/>
            <person name="Natvig D.O."/>
            <person name="Lalanne C."/>
            <person name="Gautier V."/>
            <person name="Ament-Velasquez S.L."/>
            <person name="Kruys A."/>
            <person name="Hutchinson M.I."/>
            <person name="Powell A.J."/>
            <person name="Barry K."/>
            <person name="Miller A.N."/>
            <person name="Grigoriev I.V."/>
            <person name="Debuchy R."/>
            <person name="Gladieux P."/>
            <person name="Hiltunen Thoren M."/>
            <person name="Johannesson H."/>
        </authorList>
    </citation>
    <scope>NUCLEOTIDE SEQUENCE</scope>
    <source>
        <strain evidence="18">CBS 118394</strain>
    </source>
</reference>
<feature type="domain" description="LysM" evidence="16">
    <location>
        <begin position="636"/>
        <end position="682"/>
    </location>
</feature>
<evidence type="ECO:0000259" key="15">
    <source>
        <dbReference type="PROSITE" id="PS50941"/>
    </source>
</evidence>
<evidence type="ECO:0000256" key="1">
    <source>
        <dbReference type="ARBA" id="ARBA00000822"/>
    </source>
</evidence>
<dbReference type="SMART" id="SM00636">
    <property type="entry name" value="Glyco_18"/>
    <property type="match status" value="1"/>
</dbReference>
<keyword evidence="8" id="KW-0146">Chitin degradation</keyword>
<organism evidence="18 19">
    <name type="scientific">Apodospora peruviana</name>
    <dbReference type="NCBI Taxonomy" id="516989"/>
    <lineage>
        <taxon>Eukaryota</taxon>
        <taxon>Fungi</taxon>
        <taxon>Dikarya</taxon>
        <taxon>Ascomycota</taxon>
        <taxon>Pezizomycotina</taxon>
        <taxon>Sordariomycetes</taxon>
        <taxon>Sordariomycetidae</taxon>
        <taxon>Sordariales</taxon>
        <taxon>Lasiosphaeriaceae</taxon>
        <taxon>Apodospora</taxon>
    </lineage>
</organism>
<evidence type="ECO:0000256" key="8">
    <source>
        <dbReference type="ARBA" id="ARBA00023024"/>
    </source>
</evidence>
<evidence type="ECO:0000256" key="4">
    <source>
        <dbReference type="ARBA" id="ARBA00012729"/>
    </source>
</evidence>
<dbReference type="Gene3D" id="3.20.20.80">
    <property type="entry name" value="Glycosidases"/>
    <property type="match status" value="1"/>
</dbReference>
<feature type="disulfide bond" evidence="12">
    <location>
        <begin position="98"/>
        <end position="112"/>
    </location>
</feature>
<dbReference type="Gene3D" id="3.10.50.10">
    <property type="match status" value="1"/>
</dbReference>
<dbReference type="EMBL" id="JAUEDM010000003">
    <property type="protein sequence ID" value="KAK3321874.1"/>
    <property type="molecule type" value="Genomic_DNA"/>
</dbReference>
<dbReference type="Gene3D" id="3.10.350.10">
    <property type="entry name" value="LysM domain"/>
    <property type="match status" value="2"/>
</dbReference>
<feature type="domain" description="GH18" evidence="17">
    <location>
        <begin position="129"/>
        <end position="481"/>
    </location>
</feature>
<dbReference type="PANTHER" id="PTHR11177:SF333">
    <property type="entry name" value="CHITINASE"/>
    <property type="match status" value="1"/>
</dbReference>
<keyword evidence="12" id="KW-1015">Disulfide bond</keyword>
<feature type="signal peptide" evidence="14">
    <location>
        <begin position="1"/>
        <end position="22"/>
    </location>
</feature>
<keyword evidence="9" id="KW-0119">Carbohydrate metabolism</keyword>
<evidence type="ECO:0000256" key="7">
    <source>
        <dbReference type="ARBA" id="ARBA00022801"/>
    </source>
</evidence>
<dbReference type="PANTHER" id="PTHR11177">
    <property type="entry name" value="CHITINASE"/>
    <property type="match status" value="1"/>
</dbReference>
<comment type="caution">
    <text evidence="12">Lacks conserved residue(s) required for the propagation of feature annotation.</text>
</comment>
<dbReference type="InterPro" id="IPR001579">
    <property type="entry name" value="Glyco_hydro_18_chit_AS"/>
</dbReference>
<dbReference type="InterPro" id="IPR001002">
    <property type="entry name" value="Chitin-bd_1"/>
</dbReference>
<dbReference type="GO" id="GO:0000272">
    <property type="term" value="P:polysaccharide catabolic process"/>
    <property type="evidence" value="ECO:0007669"/>
    <property type="project" value="UniProtKB-KW"/>
</dbReference>
<dbReference type="InterPro" id="IPR011583">
    <property type="entry name" value="Chitinase_II/V-like_cat"/>
</dbReference>
<dbReference type="InterPro" id="IPR036779">
    <property type="entry name" value="LysM_dom_sf"/>
</dbReference>
<dbReference type="Pfam" id="PF01476">
    <property type="entry name" value="LysM"/>
    <property type="match status" value="2"/>
</dbReference>
<accession>A0AAE0M8I0</accession>
<dbReference type="SUPFAM" id="SSF54556">
    <property type="entry name" value="Chitinase insertion domain"/>
    <property type="match status" value="1"/>
</dbReference>
<comment type="subcellular location">
    <subcellularLocation>
        <location evidence="2">Secreted</location>
    </subcellularLocation>
</comment>
<dbReference type="InterPro" id="IPR029070">
    <property type="entry name" value="Chitinase_insertion_sf"/>
</dbReference>
<feature type="disulfide bond" evidence="12">
    <location>
        <begin position="93"/>
        <end position="105"/>
    </location>
</feature>
<dbReference type="GO" id="GO:0006032">
    <property type="term" value="P:chitin catabolic process"/>
    <property type="evidence" value="ECO:0007669"/>
    <property type="project" value="UniProtKB-KW"/>
</dbReference>
<sequence length="1160" mass="120116">MLRLLALATCLLGLLSAVFVQAQTCSPGNPCTIGCCSNDGGFCGLGPDFCATDKCNAALSLNGTCHQLAECDPGFNPGWGPAWGSTYVATTTCPLNVCCSKFGFCGTTEEFCGTSTVTQPSCSGSSATGRTVGYYEGWALSRSCDAMTPEQIAIGAYTHLIYGFLSIDPNTFAVIPEDPSELPLLSRFTALKRLKPGLQTWLSIGGWSFNDPGPTAATFSQLVGSTTAQTAFFSSLLSFMQQYSFDGVDIDWEYPTTPDRSGSPADYVNLATFIGKLRTQLNTKGYGLSMTLPSSYWYMRGFDIASLATHIDWFNVMTYDLHGTWDAIDPWIGNIMLAHTNLTEIRQTMDLMWRNNIPPAKINLGMGFYGRSFTASDPNCKRSGCPFSGGGLPGQCTQSEGTLSYSEIERIIKSSGASVILDTEAAVKIVTWNSNQWVSYDDADTFAMKMAYANSECLGGTMVWAVSLDMDGSAVAGLTGTSSGNLFPGSDGSTGNSGVVYFPPSIWSNPAASPVKCMPPCTIVLPPSPIQPTVVNWPHITTGITVSGGGTSTTTITVPPFTVSSVSFWPVTIASGAASSAVITAKQSVLPPSPVVISLPGSQTLVPTWSGTYTVSGMPVQTPSDAQPGTVAGCTAWYQTQSGDGCASIASMFGISVTDFTHWNPVVKNDCSNLWLGQDYCVGGPQGAVPTPNPIVGGNPSNCQQWYQAVSGDTCTSITGKFHLSNTDFYNLNQGSGINCANGILLGYHYCVSAQKTAGVGGIQTPVFGPSSHGVTIQPMATVSVTFGAGMSPKVTYTAGPPNGVATTTPFSPGASGTNGQEPPGCSGCGSTGCRLFGCGGHCGLFGCDGGCGLGFCGGGCGLGGCGPGCGPGACVNPGGGGGSLAPPVGGGGGDGDDNCAEPESAAHCTKTVFSPGTSTEIDCETVTGCSVTASTTTTTVNAVCTVGTDDLGLGPDFSTDDTNVDDPDAADITAVSAHVTVTVSFYPGGVAASVFGTTATFDLGHATSTINTGNGTINTSNGTAVTGTPSPSPNSCPLGFANPNDCVALIDADANLPPNNRLTRPSNCYSATSSDGKFWEWCEVTWQNTCQISIAWENPANPFSTNVWPLVSKFNAHVGDVWATAAGCFTGMKSYLDTDIGLPYYICIKRYGYNCWISP</sequence>
<evidence type="ECO:0000256" key="6">
    <source>
        <dbReference type="ARBA" id="ARBA00022669"/>
    </source>
</evidence>
<dbReference type="PROSITE" id="PS51782">
    <property type="entry name" value="LYSM"/>
    <property type="match status" value="2"/>
</dbReference>
<evidence type="ECO:0000256" key="3">
    <source>
        <dbReference type="ARBA" id="ARBA00008682"/>
    </source>
</evidence>
<dbReference type="PROSITE" id="PS50941">
    <property type="entry name" value="CHIT_BIND_I_2"/>
    <property type="match status" value="1"/>
</dbReference>
<dbReference type="SUPFAM" id="SSF54106">
    <property type="entry name" value="LysM domain"/>
    <property type="match status" value="2"/>
</dbReference>
<name>A0AAE0M8I0_9PEZI</name>
<dbReference type="Pfam" id="PF00187">
    <property type="entry name" value="Chitin_bind_1"/>
    <property type="match status" value="1"/>
</dbReference>
<dbReference type="SMART" id="SM00257">
    <property type="entry name" value="LysM"/>
    <property type="match status" value="2"/>
</dbReference>
<comment type="similarity">
    <text evidence="3">Belongs to the glycosyl hydrolase 18 family. Chitinase class V subfamily.</text>
</comment>